<evidence type="ECO:0000313" key="3">
    <source>
        <dbReference type="Proteomes" id="UP000886469"/>
    </source>
</evidence>
<dbReference type="Gene3D" id="1.10.3290.10">
    <property type="entry name" value="Fido-like domain"/>
    <property type="match status" value="1"/>
</dbReference>
<accession>A0ABX1T4T5</accession>
<dbReference type="EMBL" id="SPMX01000001">
    <property type="protein sequence ID" value="NMQ03797.1"/>
    <property type="molecule type" value="Genomic_DNA"/>
</dbReference>
<gene>
    <name evidence="2" type="ORF">E4Q08_00200</name>
</gene>
<organism evidence="2 3">
    <name type="scientific">Candidatus Accumulibacter contiguus</name>
    <dbReference type="NCBI Taxonomy" id="2954381"/>
    <lineage>
        <taxon>Bacteria</taxon>
        <taxon>Pseudomonadati</taxon>
        <taxon>Pseudomonadota</taxon>
        <taxon>Betaproteobacteria</taxon>
        <taxon>Candidatus Accumulibacter</taxon>
    </lineage>
</organism>
<dbReference type="Pfam" id="PF02661">
    <property type="entry name" value="Fic"/>
    <property type="match status" value="1"/>
</dbReference>
<dbReference type="RefSeq" id="WP_169068926.1">
    <property type="nucleotide sequence ID" value="NZ_SPMX01000001.1"/>
</dbReference>
<reference evidence="2" key="1">
    <citation type="submission" date="2019-03" db="EMBL/GenBank/DDBJ databases">
        <title>Metabolic reconstructions from genomes of highly enriched 'Candidatus Accumulibacter' and 'Candidatus Competibacter' bioreactor populations.</title>
        <authorList>
            <person name="Annavajhala M.K."/>
            <person name="Welles L."/>
            <person name="Abbas B."/>
            <person name="Sorokin D."/>
            <person name="Park H."/>
            <person name="Van Loosdrecht M."/>
            <person name="Chandran K."/>
        </authorList>
    </citation>
    <scope>NUCLEOTIDE SEQUENCE</scope>
    <source>
        <strain evidence="2">SBR_L</strain>
    </source>
</reference>
<dbReference type="InterPro" id="IPR036597">
    <property type="entry name" value="Fido-like_dom_sf"/>
</dbReference>
<dbReference type="Proteomes" id="UP000886469">
    <property type="component" value="Unassembled WGS sequence"/>
</dbReference>
<dbReference type="InterPro" id="IPR003812">
    <property type="entry name" value="Fido"/>
</dbReference>
<comment type="caution">
    <text evidence="2">The sequence shown here is derived from an EMBL/GenBank/DDBJ whole genome shotgun (WGS) entry which is preliminary data.</text>
</comment>
<sequence>MSFSPRFAYSHAMVRNLGLIESARAVVDVLPLPPDQELRLKQAARQRATRHSTRIEGNTLNSEQVGQAVMAVGKSQTEMQQEVRNYWRALEWIEEQLEANRHPSEEFIRELHSIILVRGMGRRGLRSDYRREECPVVDLATRRIDYAPPTPADVPVLMRELVAWWQGEAAAALPGPVRAGLLAHRFVSIHPFGDGNGRTARALATAELWRSGYEMRGFLSLEEHYTADLGAYYDHLQMGLPVNFYDGRHDPDHGQWLEFFLATMARAADDLRRQAVDLYAPHRRRAPPWESLRRVQQQLLTRLLMRGLETGSEGLAFTPSDMVEWFGISANTGREWLDRWRGEGFVEPARAGVQRVRAYVLSSKWHSLLREAIAFSASVNTSKTSKKMTECKAKSNGC</sequence>
<feature type="domain" description="Fido" evidence="1">
    <location>
        <begin position="103"/>
        <end position="262"/>
    </location>
</feature>
<dbReference type="PROSITE" id="PS51459">
    <property type="entry name" value="FIDO"/>
    <property type="match status" value="1"/>
</dbReference>
<dbReference type="PANTHER" id="PTHR13504:SF38">
    <property type="entry name" value="FIDO DOMAIN-CONTAINING PROTEIN"/>
    <property type="match status" value="1"/>
</dbReference>
<dbReference type="SUPFAM" id="SSF140931">
    <property type="entry name" value="Fic-like"/>
    <property type="match status" value="1"/>
</dbReference>
<evidence type="ECO:0000259" key="1">
    <source>
        <dbReference type="PROSITE" id="PS51459"/>
    </source>
</evidence>
<dbReference type="InterPro" id="IPR040198">
    <property type="entry name" value="Fido_containing"/>
</dbReference>
<keyword evidence="3" id="KW-1185">Reference proteome</keyword>
<name>A0ABX1T4T5_9PROT</name>
<proteinExistence type="predicted"/>
<protein>
    <submittedName>
        <fullName evidence="2">Fic family protein</fullName>
    </submittedName>
</protein>
<dbReference type="PANTHER" id="PTHR13504">
    <property type="entry name" value="FIDO DOMAIN-CONTAINING PROTEIN DDB_G0283145"/>
    <property type="match status" value="1"/>
</dbReference>
<evidence type="ECO:0000313" key="2">
    <source>
        <dbReference type="EMBL" id="NMQ03797.1"/>
    </source>
</evidence>